<organism evidence="2 3">
    <name type="scientific">Eumeta variegata</name>
    <name type="common">Bagworm moth</name>
    <name type="synonym">Eumeta japonica</name>
    <dbReference type="NCBI Taxonomy" id="151549"/>
    <lineage>
        <taxon>Eukaryota</taxon>
        <taxon>Metazoa</taxon>
        <taxon>Ecdysozoa</taxon>
        <taxon>Arthropoda</taxon>
        <taxon>Hexapoda</taxon>
        <taxon>Insecta</taxon>
        <taxon>Pterygota</taxon>
        <taxon>Neoptera</taxon>
        <taxon>Endopterygota</taxon>
        <taxon>Lepidoptera</taxon>
        <taxon>Glossata</taxon>
        <taxon>Ditrysia</taxon>
        <taxon>Tineoidea</taxon>
        <taxon>Psychidae</taxon>
        <taxon>Oiketicinae</taxon>
        <taxon>Eumeta</taxon>
    </lineage>
</organism>
<dbReference type="InterPro" id="IPR036397">
    <property type="entry name" value="RNaseH_sf"/>
</dbReference>
<gene>
    <name evidence="2" type="ORF">EVAR_72502_1</name>
</gene>
<dbReference type="InterPro" id="IPR002156">
    <property type="entry name" value="RNaseH_domain"/>
</dbReference>
<reference evidence="2 3" key="1">
    <citation type="journal article" date="2019" name="Commun. Biol.">
        <title>The bagworm genome reveals a unique fibroin gene that provides high tensile strength.</title>
        <authorList>
            <person name="Kono N."/>
            <person name="Nakamura H."/>
            <person name="Ohtoshi R."/>
            <person name="Tomita M."/>
            <person name="Numata K."/>
            <person name="Arakawa K."/>
        </authorList>
    </citation>
    <scope>NUCLEOTIDE SEQUENCE [LARGE SCALE GENOMIC DNA]</scope>
</reference>
<protein>
    <recommendedName>
        <fullName evidence="1">RNase H type-1 domain-containing protein</fullName>
    </recommendedName>
</protein>
<keyword evidence="3" id="KW-1185">Reference proteome</keyword>
<dbReference type="InterPro" id="IPR012337">
    <property type="entry name" value="RNaseH-like_sf"/>
</dbReference>
<dbReference type="EMBL" id="BGZK01004323">
    <property type="protein sequence ID" value="GBP08323.1"/>
    <property type="molecule type" value="Genomic_DNA"/>
</dbReference>
<proteinExistence type="predicted"/>
<dbReference type="AlphaFoldDB" id="A0A4C1T1C2"/>
<accession>A0A4C1T1C2</accession>
<dbReference type="Pfam" id="PF00075">
    <property type="entry name" value="RNase_H"/>
    <property type="match status" value="1"/>
</dbReference>
<feature type="domain" description="RNase H type-1" evidence="1">
    <location>
        <begin position="106"/>
        <end position="154"/>
    </location>
</feature>
<dbReference type="SUPFAM" id="SSF53098">
    <property type="entry name" value="Ribonuclease H-like"/>
    <property type="match status" value="1"/>
</dbReference>
<comment type="caution">
    <text evidence="2">The sequence shown here is derived from an EMBL/GenBank/DDBJ whole genome shotgun (WGS) entry which is preliminary data.</text>
</comment>
<dbReference type="Gene3D" id="3.30.420.10">
    <property type="entry name" value="Ribonuclease H-like superfamily/Ribonuclease H"/>
    <property type="match status" value="1"/>
</dbReference>
<evidence type="ECO:0000313" key="3">
    <source>
        <dbReference type="Proteomes" id="UP000299102"/>
    </source>
</evidence>
<dbReference type="Proteomes" id="UP000299102">
    <property type="component" value="Unassembled WGS sequence"/>
</dbReference>
<dbReference type="GO" id="GO:0004523">
    <property type="term" value="F:RNA-DNA hybrid ribonuclease activity"/>
    <property type="evidence" value="ECO:0007669"/>
    <property type="project" value="InterPro"/>
</dbReference>
<name>A0A4C1T1C2_EUMVA</name>
<dbReference type="GO" id="GO:0003676">
    <property type="term" value="F:nucleic acid binding"/>
    <property type="evidence" value="ECO:0007669"/>
    <property type="project" value="InterPro"/>
</dbReference>
<evidence type="ECO:0000259" key="1">
    <source>
        <dbReference type="Pfam" id="PF00075"/>
    </source>
</evidence>
<dbReference type="OrthoDB" id="7446298at2759"/>
<evidence type="ECO:0000313" key="2">
    <source>
        <dbReference type="EMBL" id="GBP08323.1"/>
    </source>
</evidence>
<sequence>MLAEANRKKKEVVEENMAEVVVVLERRREICKNRHICVKAEAALRLPDGPTLKEGNLRGHVRILEIFWDTASLAVSERMNRKLSFSRNFKVVISDRESWRNDNVVVKQGSQLWFTAGAGIVALSLRNKLVLVWIPGHEGHEGNERADCLAKRGAVRPFIDPEPFWGLTTALRTTLFDNGRREALVTTGEP</sequence>